<dbReference type="AlphaFoldDB" id="A0A8X6LLT6"/>
<protein>
    <submittedName>
        <fullName evidence="1">Uncharacterized protein</fullName>
    </submittedName>
</protein>
<sequence length="67" mass="7733">MRDYRARKQVRIQSNSDYSSVVQVDKILQADDDLNSSHEFVGLPCQVSMRYVEKHQLSVCESTNVVE</sequence>
<dbReference type="Proteomes" id="UP000887116">
    <property type="component" value="Unassembled WGS sequence"/>
</dbReference>
<gene>
    <name evidence="1" type="ORF">TNCT_392761</name>
</gene>
<dbReference type="EMBL" id="BMAO01007009">
    <property type="protein sequence ID" value="GFR13047.1"/>
    <property type="molecule type" value="Genomic_DNA"/>
</dbReference>
<accession>A0A8X6LLT6</accession>
<reference evidence="1" key="1">
    <citation type="submission" date="2020-07" db="EMBL/GenBank/DDBJ databases">
        <title>Multicomponent nature underlies the extraordinary mechanical properties of spider dragline silk.</title>
        <authorList>
            <person name="Kono N."/>
            <person name="Nakamura H."/>
            <person name="Mori M."/>
            <person name="Yoshida Y."/>
            <person name="Ohtoshi R."/>
            <person name="Malay A.D."/>
            <person name="Moran D.A.P."/>
            <person name="Tomita M."/>
            <person name="Numata K."/>
            <person name="Arakawa K."/>
        </authorList>
    </citation>
    <scope>NUCLEOTIDE SEQUENCE</scope>
</reference>
<name>A0A8X6LLT6_TRICU</name>
<dbReference type="OrthoDB" id="8063574at2759"/>
<organism evidence="1 2">
    <name type="scientific">Trichonephila clavata</name>
    <name type="common">Joro spider</name>
    <name type="synonym">Nephila clavata</name>
    <dbReference type="NCBI Taxonomy" id="2740835"/>
    <lineage>
        <taxon>Eukaryota</taxon>
        <taxon>Metazoa</taxon>
        <taxon>Ecdysozoa</taxon>
        <taxon>Arthropoda</taxon>
        <taxon>Chelicerata</taxon>
        <taxon>Arachnida</taxon>
        <taxon>Araneae</taxon>
        <taxon>Araneomorphae</taxon>
        <taxon>Entelegynae</taxon>
        <taxon>Araneoidea</taxon>
        <taxon>Nephilidae</taxon>
        <taxon>Trichonephila</taxon>
    </lineage>
</organism>
<comment type="caution">
    <text evidence="1">The sequence shown here is derived from an EMBL/GenBank/DDBJ whole genome shotgun (WGS) entry which is preliminary data.</text>
</comment>
<proteinExistence type="predicted"/>
<evidence type="ECO:0000313" key="1">
    <source>
        <dbReference type="EMBL" id="GFR13047.1"/>
    </source>
</evidence>
<keyword evidence="2" id="KW-1185">Reference proteome</keyword>
<evidence type="ECO:0000313" key="2">
    <source>
        <dbReference type="Proteomes" id="UP000887116"/>
    </source>
</evidence>